<dbReference type="PANTHER" id="PTHR34351:SF2">
    <property type="entry name" value="DUF58 DOMAIN-CONTAINING PROTEIN"/>
    <property type="match status" value="1"/>
</dbReference>
<dbReference type="EMBL" id="BAABDL010000085">
    <property type="protein sequence ID" value="GAA4071071.1"/>
    <property type="molecule type" value="Genomic_DNA"/>
</dbReference>
<feature type="domain" description="DUF58" evidence="1">
    <location>
        <begin position="182"/>
        <end position="363"/>
    </location>
</feature>
<evidence type="ECO:0000313" key="3">
    <source>
        <dbReference type="Proteomes" id="UP001501734"/>
    </source>
</evidence>
<reference evidence="3" key="1">
    <citation type="journal article" date="2019" name="Int. J. Syst. Evol. Microbiol.">
        <title>The Global Catalogue of Microorganisms (GCM) 10K type strain sequencing project: providing services to taxonomists for standard genome sequencing and annotation.</title>
        <authorList>
            <consortium name="The Broad Institute Genomics Platform"/>
            <consortium name="The Broad Institute Genome Sequencing Center for Infectious Disease"/>
            <person name="Wu L."/>
            <person name="Ma J."/>
        </authorList>
    </citation>
    <scope>NUCLEOTIDE SEQUENCE [LARGE SCALE GENOMIC DNA]</scope>
    <source>
        <strain evidence="3">JCM 17250</strain>
    </source>
</reference>
<name>A0ABP7VNG0_9BACI</name>
<sequence>MNIAWLIVLLIIFVFGQSYLYAKRGFDKISYRRQFDKRSVFVGQEVVLVDEVINKKLLPLPWVRLESKMDDSIKTTGESEFDSSDRDVHRTLLSLLPYQKLTRRHHLVCTRRGVFELDTIALTLGDVFGFSEEFRSFETDAKVIVYPQILSKEELTMPSQIFIGEQTVKRWIIDDPFITIGTRDYLPGDNIKQINWKASARTKNVQVKVNDHTADREVVILVNADQSEDIWLPISDEALFEQTLSYAATVAHYLESNGEEYSFATNAVDKREQHQTKRSFVKVEASSGTAHFYHLLNQLAYLVPERSQHIKYLIDSYMTTETKRADILLITPVMTNELLEKIDQLKAAGHSVVVDHIIVDQQEAVS</sequence>
<dbReference type="Proteomes" id="UP001501734">
    <property type="component" value="Unassembled WGS sequence"/>
</dbReference>
<dbReference type="InterPro" id="IPR002881">
    <property type="entry name" value="DUF58"/>
</dbReference>
<keyword evidence="3" id="KW-1185">Reference proteome</keyword>
<accession>A0ABP7VNG0</accession>
<proteinExistence type="predicted"/>
<dbReference type="RefSeq" id="WP_344911989.1">
    <property type="nucleotide sequence ID" value="NZ_BAABDL010000085.1"/>
</dbReference>
<protein>
    <submittedName>
        <fullName evidence="2">DUF58 domain-containing protein</fullName>
    </submittedName>
</protein>
<evidence type="ECO:0000313" key="2">
    <source>
        <dbReference type="EMBL" id="GAA4071071.1"/>
    </source>
</evidence>
<dbReference type="PANTHER" id="PTHR34351">
    <property type="entry name" value="SLR1927 PROTEIN-RELATED"/>
    <property type="match status" value="1"/>
</dbReference>
<gene>
    <name evidence="2" type="ORF">GCM10022410_15850</name>
</gene>
<evidence type="ECO:0000259" key="1">
    <source>
        <dbReference type="Pfam" id="PF01882"/>
    </source>
</evidence>
<dbReference type="Pfam" id="PF01882">
    <property type="entry name" value="DUF58"/>
    <property type="match status" value="1"/>
</dbReference>
<comment type="caution">
    <text evidence="2">The sequence shown here is derived from an EMBL/GenBank/DDBJ whole genome shotgun (WGS) entry which is preliminary data.</text>
</comment>
<organism evidence="2 3">
    <name type="scientific">Amphibacillus indicireducens</name>
    <dbReference type="NCBI Taxonomy" id="1076330"/>
    <lineage>
        <taxon>Bacteria</taxon>
        <taxon>Bacillati</taxon>
        <taxon>Bacillota</taxon>
        <taxon>Bacilli</taxon>
        <taxon>Bacillales</taxon>
        <taxon>Bacillaceae</taxon>
        <taxon>Amphibacillus</taxon>
    </lineage>
</organism>